<comment type="similarity">
    <text evidence="1">Belongs to the sigma-70 factor family. ECF subfamily.</text>
</comment>
<keyword evidence="7" id="KW-1185">Reference proteome</keyword>
<accession>A0A2R4T916</accession>
<reference evidence="6 7" key="1">
    <citation type="submission" date="2018-01" db="EMBL/GenBank/DDBJ databases">
        <title>Complete genome sequence of Streptomyces lunaelactis MM109T, a Ferroverdin A producer isolated from cave moonmilk deposits.</title>
        <authorList>
            <person name="Naome A."/>
            <person name="Martinet L."/>
            <person name="Maciejewska M."/>
            <person name="Anderssen S."/>
            <person name="Adam D."/>
            <person name="Tenconi E."/>
            <person name="Deflandre B."/>
            <person name="Arguelles-Arias A."/>
            <person name="Calusinska M."/>
            <person name="Copieters W."/>
            <person name="Karim L."/>
            <person name="Hanikenne M."/>
            <person name="Baurain D."/>
            <person name="van Wezel G."/>
            <person name="Smargiasso N."/>
            <person name="de Pauw E."/>
            <person name="Delfosse P."/>
            <person name="Rigali S."/>
        </authorList>
    </citation>
    <scope>NUCLEOTIDE SEQUENCE [LARGE SCALE GENOMIC DNA]</scope>
    <source>
        <strain evidence="6 7">MM109</strain>
    </source>
</reference>
<evidence type="ECO:0000313" key="7">
    <source>
        <dbReference type="Proteomes" id="UP000244201"/>
    </source>
</evidence>
<dbReference type="GO" id="GO:0016987">
    <property type="term" value="F:sigma factor activity"/>
    <property type="evidence" value="ECO:0007669"/>
    <property type="project" value="UniProtKB-KW"/>
</dbReference>
<dbReference type="KEGG" id="slk:SLUN_28575"/>
<dbReference type="Gene3D" id="1.10.10.10">
    <property type="entry name" value="Winged helix-like DNA-binding domain superfamily/Winged helix DNA-binding domain"/>
    <property type="match status" value="1"/>
</dbReference>
<evidence type="ECO:0000313" key="6">
    <source>
        <dbReference type="EMBL" id="AVZ75574.1"/>
    </source>
</evidence>
<dbReference type="GO" id="GO:0003677">
    <property type="term" value="F:DNA binding"/>
    <property type="evidence" value="ECO:0007669"/>
    <property type="project" value="InterPro"/>
</dbReference>
<feature type="domain" description="RNA polymerase sigma factor 70 region 4 type 2" evidence="5">
    <location>
        <begin position="96"/>
        <end position="144"/>
    </location>
</feature>
<dbReference type="GeneID" id="55659210"/>
<dbReference type="Proteomes" id="UP000244201">
    <property type="component" value="Chromosome"/>
</dbReference>
<dbReference type="InterPro" id="IPR013325">
    <property type="entry name" value="RNA_pol_sigma_r2"/>
</dbReference>
<evidence type="ECO:0000259" key="5">
    <source>
        <dbReference type="Pfam" id="PF08281"/>
    </source>
</evidence>
<dbReference type="EMBL" id="CP026304">
    <property type="protein sequence ID" value="AVZ75574.1"/>
    <property type="molecule type" value="Genomic_DNA"/>
</dbReference>
<sequence>MRTNPSFRDVVYVAAYTRRTDLDDVARVLESLFGQWERVARMSNPLGYAVAAARNRAVDVLRRQREIPTDSELLIPLVEQQDHGTAVGDSDVLEDVLSAVKAMRGQMGRVLLMSLAGLGHGEIAERLGVTQSTVRLLLHRGWRQLMASDEVR</sequence>
<dbReference type="InterPro" id="IPR013249">
    <property type="entry name" value="RNA_pol_sigma70_r4_t2"/>
</dbReference>
<evidence type="ECO:0000256" key="3">
    <source>
        <dbReference type="ARBA" id="ARBA00023082"/>
    </source>
</evidence>
<dbReference type="SUPFAM" id="SSF88659">
    <property type="entry name" value="Sigma3 and sigma4 domains of RNA polymerase sigma factors"/>
    <property type="match status" value="1"/>
</dbReference>
<keyword evidence="2" id="KW-0805">Transcription regulation</keyword>
<proteinExistence type="inferred from homology"/>
<organism evidence="6 7">
    <name type="scientific">Streptomyces lunaelactis</name>
    <dbReference type="NCBI Taxonomy" id="1535768"/>
    <lineage>
        <taxon>Bacteria</taxon>
        <taxon>Bacillati</taxon>
        <taxon>Actinomycetota</taxon>
        <taxon>Actinomycetes</taxon>
        <taxon>Kitasatosporales</taxon>
        <taxon>Streptomycetaceae</taxon>
        <taxon>Streptomyces</taxon>
    </lineage>
</organism>
<dbReference type="GO" id="GO:0006352">
    <property type="term" value="P:DNA-templated transcription initiation"/>
    <property type="evidence" value="ECO:0007669"/>
    <property type="project" value="InterPro"/>
</dbReference>
<dbReference type="SUPFAM" id="SSF88946">
    <property type="entry name" value="Sigma2 domain of RNA polymerase sigma factors"/>
    <property type="match status" value="1"/>
</dbReference>
<name>A0A2R4T916_9ACTN</name>
<keyword evidence="3" id="KW-0731">Sigma factor</keyword>
<dbReference type="InterPro" id="IPR013324">
    <property type="entry name" value="RNA_pol_sigma_r3/r4-like"/>
</dbReference>
<protein>
    <recommendedName>
        <fullName evidence="5">RNA polymerase sigma factor 70 region 4 type 2 domain-containing protein</fullName>
    </recommendedName>
</protein>
<evidence type="ECO:0000256" key="1">
    <source>
        <dbReference type="ARBA" id="ARBA00010641"/>
    </source>
</evidence>
<dbReference type="OrthoDB" id="192021at2"/>
<dbReference type="AlphaFoldDB" id="A0A2R4T916"/>
<evidence type="ECO:0000256" key="2">
    <source>
        <dbReference type="ARBA" id="ARBA00023015"/>
    </source>
</evidence>
<gene>
    <name evidence="6" type="ORF">SLUN_28575</name>
</gene>
<keyword evidence="4" id="KW-0804">Transcription</keyword>
<evidence type="ECO:0000256" key="4">
    <source>
        <dbReference type="ARBA" id="ARBA00023163"/>
    </source>
</evidence>
<dbReference type="RefSeq" id="WP_108152865.1">
    <property type="nucleotide sequence ID" value="NZ_CP026304.1"/>
</dbReference>
<dbReference type="InterPro" id="IPR036388">
    <property type="entry name" value="WH-like_DNA-bd_sf"/>
</dbReference>
<dbReference type="Pfam" id="PF08281">
    <property type="entry name" value="Sigma70_r4_2"/>
    <property type="match status" value="1"/>
</dbReference>